<dbReference type="InterPro" id="IPR036390">
    <property type="entry name" value="WH_DNA-bd_sf"/>
</dbReference>
<keyword evidence="2" id="KW-0238">DNA-binding</keyword>
<dbReference type="Pfam" id="PF00027">
    <property type="entry name" value="cNMP_binding"/>
    <property type="match status" value="1"/>
</dbReference>
<dbReference type="EMBL" id="CP013244">
    <property type="protein sequence ID" value="ANP45137.1"/>
    <property type="molecule type" value="Genomic_DNA"/>
</dbReference>
<dbReference type="SMART" id="SM00419">
    <property type="entry name" value="HTH_CRP"/>
    <property type="match status" value="1"/>
</dbReference>
<dbReference type="Pfam" id="PF13545">
    <property type="entry name" value="HTH_Crp_2"/>
    <property type="match status" value="1"/>
</dbReference>
<dbReference type="STRING" id="1759059.ATE48_03995"/>
<dbReference type="InterPro" id="IPR018490">
    <property type="entry name" value="cNMP-bd_dom_sf"/>
</dbReference>
<keyword evidence="7" id="KW-1185">Reference proteome</keyword>
<feature type="domain" description="HTH crp-type" evidence="5">
    <location>
        <begin position="159"/>
        <end position="232"/>
    </location>
</feature>
<evidence type="ECO:0000256" key="2">
    <source>
        <dbReference type="ARBA" id="ARBA00023125"/>
    </source>
</evidence>
<dbReference type="InParanoid" id="A0A1B1AF14"/>
<accession>A0A1B1AF14</accession>
<dbReference type="PROSITE" id="PS50042">
    <property type="entry name" value="CNMP_BINDING_3"/>
    <property type="match status" value="1"/>
</dbReference>
<evidence type="ECO:0000259" key="5">
    <source>
        <dbReference type="PROSITE" id="PS51063"/>
    </source>
</evidence>
<dbReference type="SUPFAM" id="SSF51206">
    <property type="entry name" value="cAMP-binding domain-like"/>
    <property type="match status" value="1"/>
</dbReference>
<dbReference type="GO" id="GO:0003677">
    <property type="term" value="F:DNA binding"/>
    <property type="evidence" value="ECO:0007669"/>
    <property type="project" value="UniProtKB-KW"/>
</dbReference>
<proteinExistence type="predicted"/>
<dbReference type="GO" id="GO:0003700">
    <property type="term" value="F:DNA-binding transcription factor activity"/>
    <property type="evidence" value="ECO:0007669"/>
    <property type="project" value="TreeGrafter"/>
</dbReference>
<dbReference type="PANTHER" id="PTHR24567">
    <property type="entry name" value="CRP FAMILY TRANSCRIPTIONAL REGULATORY PROTEIN"/>
    <property type="match status" value="1"/>
</dbReference>
<dbReference type="InterPro" id="IPR012318">
    <property type="entry name" value="HTH_CRP"/>
</dbReference>
<evidence type="ECO:0008006" key="8">
    <source>
        <dbReference type="Google" id="ProtNLM"/>
    </source>
</evidence>
<dbReference type="InterPro" id="IPR050397">
    <property type="entry name" value="Env_Response_Regulators"/>
</dbReference>
<dbReference type="KEGG" id="cbot:ATE48_03995"/>
<dbReference type="CDD" id="cd00038">
    <property type="entry name" value="CAP_ED"/>
    <property type="match status" value="1"/>
</dbReference>
<keyword evidence="1" id="KW-0805">Transcription regulation</keyword>
<dbReference type="GO" id="GO:0005829">
    <property type="term" value="C:cytosol"/>
    <property type="evidence" value="ECO:0007669"/>
    <property type="project" value="TreeGrafter"/>
</dbReference>
<dbReference type="PROSITE" id="PS51063">
    <property type="entry name" value="HTH_CRP_2"/>
    <property type="match status" value="1"/>
</dbReference>
<evidence type="ECO:0000313" key="6">
    <source>
        <dbReference type="EMBL" id="ANP45137.1"/>
    </source>
</evidence>
<dbReference type="Gene3D" id="1.10.10.10">
    <property type="entry name" value="Winged helix-like DNA-binding domain superfamily/Winged helix DNA-binding domain"/>
    <property type="match status" value="1"/>
</dbReference>
<sequence length="251" mass="26910">MQPRPGQENGVAFKGTGENLSSVRLLASLSEADREDFAGKIGWSSVASGDTVIAHLATEAQVYFVISGALKVSVSTPAGKEVVIRNIGAGDHFGEIAALAGFPRSVAVIAETDAVLGVCSQAEFSELLKRHPLCAISVSVSLAQLVVDLTDRFYELAALDTRLRVCAELVRLSRRGEKTDDGLLIEEAPTHAMMAAAIGSRREAVTREIGDLEEEGVVKRLARRRLLIPNIERLRSELVGRSGQLVTYISS</sequence>
<dbReference type="OrthoDB" id="3182344at2"/>
<evidence type="ECO:0000259" key="4">
    <source>
        <dbReference type="PROSITE" id="PS50042"/>
    </source>
</evidence>
<dbReference type="AlphaFoldDB" id="A0A1B1AF14"/>
<dbReference type="InterPro" id="IPR036388">
    <property type="entry name" value="WH-like_DNA-bd_sf"/>
</dbReference>
<protein>
    <recommendedName>
        <fullName evidence="8">Crp/Fnr family transcriptional regulator</fullName>
    </recommendedName>
</protein>
<dbReference type="InterPro" id="IPR014710">
    <property type="entry name" value="RmlC-like_jellyroll"/>
</dbReference>
<dbReference type="Gene3D" id="2.60.120.10">
    <property type="entry name" value="Jelly Rolls"/>
    <property type="match status" value="1"/>
</dbReference>
<feature type="domain" description="Cyclic nucleotide-binding" evidence="4">
    <location>
        <begin position="25"/>
        <end position="128"/>
    </location>
</feature>
<dbReference type="SUPFAM" id="SSF46785">
    <property type="entry name" value="Winged helix' DNA-binding domain"/>
    <property type="match status" value="1"/>
</dbReference>
<evidence type="ECO:0000256" key="1">
    <source>
        <dbReference type="ARBA" id="ARBA00023015"/>
    </source>
</evidence>
<keyword evidence="3" id="KW-0804">Transcription</keyword>
<name>A0A1B1AF14_9PROT</name>
<reference evidence="6 7" key="1">
    <citation type="submission" date="2015-11" db="EMBL/GenBank/DDBJ databases">
        <title>Whole-Genome Sequence of Candidatus Oderbacter manganicum from the National Park Lower Oder Valley, Germany.</title>
        <authorList>
            <person name="Braun B."/>
            <person name="Liere K."/>
            <person name="Szewzyk U."/>
        </authorList>
    </citation>
    <scope>NUCLEOTIDE SEQUENCE [LARGE SCALE GENOMIC DNA]</scope>
    <source>
        <strain evidence="6 7">OTSz_A_272</strain>
    </source>
</reference>
<gene>
    <name evidence="6" type="ORF">ATE48_03995</name>
</gene>
<evidence type="ECO:0000256" key="3">
    <source>
        <dbReference type="ARBA" id="ARBA00023163"/>
    </source>
</evidence>
<dbReference type="InterPro" id="IPR000595">
    <property type="entry name" value="cNMP-bd_dom"/>
</dbReference>
<dbReference type="SMART" id="SM00100">
    <property type="entry name" value="cNMP"/>
    <property type="match status" value="1"/>
</dbReference>
<dbReference type="Proteomes" id="UP000092498">
    <property type="component" value="Chromosome"/>
</dbReference>
<organism evidence="6 7">
    <name type="scientific">Candidatus Viadribacter manganicus</name>
    <dbReference type="NCBI Taxonomy" id="1759059"/>
    <lineage>
        <taxon>Bacteria</taxon>
        <taxon>Pseudomonadati</taxon>
        <taxon>Pseudomonadota</taxon>
        <taxon>Alphaproteobacteria</taxon>
        <taxon>Hyphomonadales</taxon>
        <taxon>Hyphomonadaceae</taxon>
        <taxon>Candidatus Viadribacter</taxon>
    </lineage>
</organism>
<evidence type="ECO:0000313" key="7">
    <source>
        <dbReference type="Proteomes" id="UP000092498"/>
    </source>
</evidence>
<dbReference type="PANTHER" id="PTHR24567:SF68">
    <property type="entry name" value="DNA-BINDING TRANSCRIPTIONAL DUAL REGULATOR CRP"/>
    <property type="match status" value="1"/>
</dbReference>